<dbReference type="NCBIfam" id="TIGR04123">
    <property type="entry name" value="P_estr_lig_assc"/>
    <property type="match status" value="1"/>
</dbReference>
<keyword evidence="2" id="KW-0540">Nuclease</keyword>
<evidence type="ECO:0000313" key="2">
    <source>
        <dbReference type="EMBL" id="TBN17953.1"/>
    </source>
</evidence>
<reference evidence="2 3" key="1">
    <citation type="journal article" date="2015" name="Int. J. Syst. Evol. Microbiol.">
        <title>Hyunsoonleella pacifica sp. nov., isolated from seawater of South Pacific Gyre.</title>
        <authorList>
            <person name="Gao X."/>
            <person name="Zhang Z."/>
            <person name="Dai X."/>
            <person name="Zhang X.H."/>
        </authorList>
    </citation>
    <scope>NUCLEOTIDE SEQUENCE [LARGE SCALE GENOMIC DNA]</scope>
    <source>
        <strain evidence="2 3">SW033</strain>
    </source>
</reference>
<dbReference type="SUPFAM" id="SSF56300">
    <property type="entry name" value="Metallo-dependent phosphatases"/>
    <property type="match status" value="1"/>
</dbReference>
<dbReference type="InterPro" id="IPR024173">
    <property type="entry name" value="Pesterase_MJ0037-like"/>
</dbReference>
<dbReference type="InterPro" id="IPR004843">
    <property type="entry name" value="Calcineurin-like_PHP"/>
</dbReference>
<dbReference type="AlphaFoldDB" id="A0A4Q9FRQ7"/>
<dbReference type="InterPro" id="IPR026336">
    <property type="entry name" value="PdeM-like"/>
</dbReference>
<gene>
    <name evidence="2" type="primary">pdeM</name>
    <name evidence="2" type="ORF">EYD46_05520</name>
</gene>
<dbReference type="GO" id="GO:0004519">
    <property type="term" value="F:endonuclease activity"/>
    <property type="evidence" value="ECO:0007669"/>
    <property type="project" value="UniProtKB-KW"/>
</dbReference>
<keyword evidence="3" id="KW-1185">Reference proteome</keyword>
<dbReference type="EMBL" id="SIRS01000002">
    <property type="protein sequence ID" value="TBN17953.1"/>
    <property type="molecule type" value="Genomic_DNA"/>
</dbReference>
<dbReference type="InterPro" id="IPR029052">
    <property type="entry name" value="Metallo-depent_PP-like"/>
</dbReference>
<evidence type="ECO:0000313" key="3">
    <source>
        <dbReference type="Proteomes" id="UP000292372"/>
    </source>
</evidence>
<accession>A0A4Q9FRQ7</accession>
<evidence type="ECO:0000259" key="1">
    <source>
        <dbReference type="Pfam" id="PF00149"/>
    </source>
</evidence>
<dbReference type="Proteomes" id="UP000292372">
    <property type="component" value="Unassembled WGS sequence"/>
</dbReference>
<dbReference type="GO" id="GO:0016787">
    <property type="term" value="F:hydrolase activity"/>
    <property type="evidence" value="ECO:0007669"/>
    <property type="project" value="UniProtKB-KW"/>
</dbReference>
<dbReference type="Pfam" id="PF00149">
    <property type="entry name" value="Metallophos"/>
    <property type="match status" value="1"/>
</dbReference>
<dbReference type="PANTHER" id="PTHR39323">
    <property type="entry name" value="BLR1149 PROTEIN"/>
    <property type="match status" value="1"/>
</dbReference>
<protein>
    <submittedName>
        <fullName evidence="2">Ligase-associated DNA damage response endonuclease PdeM</fullName>
        <ecNumber evidence="2">3.1.-.-</ecNumber>
    </submittedName>
</protein>
<feature type="domain" description="Calcineurin-like phosphoesterase" evidence="1">
    <location>
        <begin position="29"/>
        <end position="156"/>
    </location>
</feature>
<dbReference type="PANTHER" id="PTHR39323:SF1">
    <property type="entry name" value="BLR1149 PROTEIN"/>
    <property type="match status" value="1"/>
</dbReference>
<keyword evidence="2" id="KW-0436">Ligase</keyword>
<dbReference type="OrthoDB" id="9795838at2"/>
<dbReference type="EC" id="3.1.-.-" evidence="2"/>
<keyword evidence="2" id="KW-0255">Endonuclease</keyword>
<name>A0A4Q9FRQ7_9FLAO</name>
<sequence>MTIVTKDIACNGEVLTLTNQRVVFWERTQILILSDLHIGKVAHFRKNGIPIPSDVLQKDLLRLEELIKHFNPKTLLLVGDLFHAELNSDVLQFKNWTHQFPNLKLILVKGNHDRQNFELYDNLNIEIISNKLDVFPFTFMHDVKDNDENSFYISGHMHPGVIIKGKAKQRITLPCYQVTKKQLILPAFSLFTGLNTHNPTDVIDIYAFSESNIFKI</sequence>
<dbReference type="Gene3D" id="3.60.21.10">
    <property type="match status" value="1"/>
</dbReference>
<organism evidence="2 3">
    <name type="scientific">Hyunsoonleella pacifica</name>
    <dbReference type="NCBI Taxonomy" id="1080224"/>
    <lineage>
        <taxon>Bacteria</taxon>
        <taxon>Pseudomonadati</taxon>
        <taxon>Bacteroidota</taxon>
        <taxon>Flavobacteriia</taxon>
        <taxon>Flavobacteriales</taxon>
        <taxon>Flavobacteriaceae</taxon>
    </lineage>
</organism>
<dbReference type="PIRSF" id="PIRSF000887">
    <property type="entry name" value="Pesterase_MJ0037"/>
    <property type="match status" value="1"/>
</dbReference>
<comment type="caution">
    <text evidence="2">The sequence shown here is derived from an EMBL/GenBank/DDBJ whole genome shotgun (WGS) entry which is preliminary data.</text>
</comment>
<dbReference type="GO" id="GO:0016874">
    <property type="term" value="F:ligase activity"/>
    <property type="evidence" value="ECO:0007669"/>
    <property type="project" value="UniProtKB-KW"/>
</dbReference>
<proteinExistence type="predicted"/>
<keyword evidence="2" id="KW-0378">Hydrolase</keyword>